<evidence type="ECO:0000313" key="4">
    <source>
        <dbReference type="Proteomes" id="UP000048289"/>
    </source>
</evidence>
<evidence type="ECO:0000313" key="2">
    <source>
        <dbReference type="EMBL" id="CNU51514.1"/>
    </source>
</evidence>
<name>A0A655G8U8_MYCTX</name>
<dbReference type="EMBL" id="CQQC01000176">
    <property type="protein sequence ID" value="CNU51514.1"/>
    <property type="molecule type" value="Genomic_DNA"/>
</dbReference>
<dbReference type="AlphaFoldDB" id="A0A655G8U8"/>
<sequence length="63" mass="6361">MSCSNFTGSSMSTSRGVVIQPSALRAIHLKFFSVPAAPTSTGMCGCTGLGQAQLGPNLTNSPS</sequence>
<accession>A0A655G8U8</accession>
<protein>
    <submittedName>
        <fullName evidence="1">Uncharacterized protein</fullName>
    </submittedName>
</protein>
<dbReference type="Proteomes" id="UP000048289">
    <property type="component" value="Unassembled WGS sequence"/>
</dbReference>
<proteinExistence type="predicted"/>
<evidence type="ECO:0000313" key="1">
    <source>
        <dbReference type="EMBL" id="CFE46225.1"/>
    </source>
</evidence>
<gene>
    <name evidence="2" type="ORF">ERS007661_00791</name>
    <name evidence="1" type="ORF">ERS007681_04001</name>
</gene>
<dbReference type="Proteomes" id="UP000039217">
    <property type="component" value="Unassembled WGS sequence"/>
</dbReference>
<dbReference type="EMBL" id="CFOE01000829">
    <property type="protein sequence ID" value="CFE46225.1"/>
    <property type="molecule type" value="Genomic_DNA"/>
</dbReference>
<evidence type="ECO:0000313" key="3">
    <source>
        <dbReference type="Proteomes" id="UP000039217"/>
    </source>
</evidence>
<reference evidence="3 4" key="1">
    <citation type="submission" date="2015-03" db="EMBL/GenBank/DDBJ databases">
        <authorList>
            <consortium name="Pathogen Informatics"/>
        </authorList>
    </citation>
    <scope>NUCLEOTIDE SEQUENCE [LARGE SCALE GENOMIC DNA]</scope>
    <source>
        <strain evidence="2 3">D00501624</strain>
        <strain evidence="1 4">G09901357</strain>
    </source>
</reference>
<organism evidence="1 4">
    <name type="scientific">Mycobacterium tuberculosis</name>
    <dbReference type="NCBI Taxonomy" id="1773"/>
    <lineage>
        <taxon>Bacteria</taxon>
        <taxon>Bacillati</taxon>
        <taxon>Actinomycetota</taxon>
        <taxon>Actinomycetes</taxon>
        <taxon>Mycobacteriales</taxon>
        <taxon>Mycobacteriaceae</taxon>
        <taxon>Mycobacterium</taxon>
        <taxon>Mycobacterium tuberculosis complex</taxon>
    </lineage>
</organism>